<accession>A0A135L2H1</accession>
<reference evidence="14 15" key="1">
    <citation type="submission" date="2016-02" db="EMBL/GenBank/DDBJ databases">
        <title>Draft Genome for Tepidibacillus decaturensis nov. sp. Strain Z9, an Anaerobic, Moderately Thermophilic and Heterotrophic Bacterium from Deep Subsurface of the Illinois Basin, USA.</title>
        <authorList>
            <person name="Dong Y."/>
            <person name="Chang J.Y."/>
            <person name="Sanford R."/>
            <person name="Fouke B.W."/>
        </authorList>
    </citation>
    <scope>NUCLEOTIDE SEQUENCE [LARGE SCALE GENOMIC DNA]</scope>
    <source>
        <strain evidence="14 15">Z9</strain>
    </source>
</reference>
<feature type="binding site" evidence="12">
    <location>
        <position position="130"/>
    </location>
    <ligand>
        <name>L-histidine</name>
        <dbReference type="ChEBI" id="CHEBI:57595"/>
    </ligand>
</feature>
<dbReference type="OrthoDB" id="9800814at2"/>
<keyword evidence="4 11" id="KW-0963">Cytoplasm</keyword>
<gene>
    <name evidence="11" type="primary">hisS</name>
    <name evidence="14" type="ORF">U473_03070</name>
</gene>
<protein>
    <recommendedName>
        <fullName evidence="11">Histidine--tRNA ligase</fullName>
        <ecNumber evidence="11">6.1.1.21</ecNumber>
    </recommendedName>
    <alternativeName>
        <fullName evidence="11">Histidyl-tRNA synthetase</fullName>
        <shortName evidence="11">HisRS</shortName>
    </alternativeName>
</protein>
<dbReference type="AlphaFoldDB" id="A0A135L2H1"/>
<feature type="binding site" evidence="12">
    <location>
        <position position="257"/>
    </location>
    <ligand>
        <name>L-histidine</name>
        <dbReference type="ChEBI" id="CHEBI:57595"/>
    </ligand>
</feature>
<dbReference type="SUPFAM" id="SSF52954">
    <property type="entry name" value="Class II aaRS ABD-related"/>
    <property type="match status" value="1"/>
</dbReference>
<dbReference type="Gene3D" id="3.40.50.800">
    <property type="entry name" value="Anticodon-binding domain"/>
    <property type="match status" value="1"/>
</dbReference>
<dbReference type="InterPro" id="IPR015807">
    <property type="entry name" value="His-tRNA-ligase"/>
</dbReference>
<dbReference type="Pfam" id="PF13393">
    <property type="entry name" value="tRNA-synt_His"/>
    <property type="match status" value="2"/>
</dbReference>
<dbReference type="Proteomes" id="UP000070352">
    <property type="component" value="Unassembled WGS sequence"/>
</dbReference>
<dbReference type="PROSITE" id="PS50862">
    <property type="entry name" value="AA_TRNA_LIGASE_II"/>
    <property type="match status" value="1"/>
</dbReference>
<evidence type="ECO:0000256" key="2">
    <source>
        <dbReference type="ARBA" id="ARBA00008226"/>
    </source>
</evidence>
<dbReference type="InterPro" id="IPR004154">
    <property type="entry name" value="Anticodon-bd"/>
</dbReference>
<dbReference type="InterPro" id="IPR006195">
    <property type="entry name" value="aa-tRNA-synth_II"/>
</dbReference>
<evidence type="ECO:0000259" key="13">
    <source>
        <dbReference type="PROSITE" id="PS50862"/>
    </source>
</evidence>
<dbReference type="InterPro" id="IPR036621">
    <property type="entry name" value="Anticodon-bd_dom_sf"/>
</dbReference>
<keyword evidence="6 11" id="KW-0547">Nucleotide-binding</keyword>
<comment type="caution">
    <text evidence="14">The sequence shown here is derived from an EMBL/GenBank/DDBJ whole genome shotgun (WGS) entry which is preliminary data.</text>
</comment>
<evidence type="ECO:0000256" key="5">
    <source>
        <dbReference type="ARBA" id="ARBA00022598"/>
    </source>
</evidence>
<dbReference type="CDD" id="cd00859">
    <property type="entry name" value="HisRS_anticodon"/>
    <property type="match status" value="1"/>
</dbReference>
<keyword evidence="7 11" id="KW-0067">ATP-binding</keyword>
<dbReference type="GO" id="GO:0005737">
    <property type="term" value="C:cytoplasm"/>
    <property type="evidence" value="ECO:0007669"/>
    <property type="project" value="UniProtKB-SubCell"/>
</dbReference>
<dbReference type="PANTHER" id="PTHR43707:SF1">
    <property type="entry name" value="HISTIDINE--TRNA LIGASE, MITOCHONDRIAL-RELATED"/>
    <property type="match status" value="1"/>
</dbReference>
<evidence type="ECO:0000256" key="3">
    <source>
        <dbReference type="ARBA" id="ARBA00011738"/>
    </source>
</evidence>
<keyword evidence="9 11" id="KW-0030">Aminoacyl-tRNA synthetase</keyword>
<evidence type="ECO:0000313" key="15">
    <source>
        <dbReference type="Proteomes" id="UP000070352"/>
    </source>
</evidence>
<comment type="catalytic activity">
    <reaction evidence="10 11">
        <text>tRNA(His) + L-histidine + ATP = L-histidyl-tRNA(His) + AMP + diphosphate + H(+)</text>
        <dbReference type="Rhea" id="RHEA:17313"/>
        <dbReference type="Rhea" id="RHEA-COMP:9665"/>
        <dbReference type="Rhea" id="RHEA-COMP:9689"/>
        <dbReference type="ChEBI" id="CHEBI:15378"/>
        <dbReference type="ChEBI" id="CHEBI:30616"/>
        <dbReference type="ChEBI" id="CHEBI:33019"/>
        <dbReference type="ChEBI" id="CHEBI:57595"/>
        <dbReference type="ChEBI" id="CHEBI:78442"/>
        <dbReference type="ChEBI" id="CHEBI:78527"/>
        <dbReference type="ChEBI" id="CHEBI:456215"/>
        <dbReference type="EC" id="6.1.1.21"/>
    </reaction>
</comment>
<feature type="binding site" evidence="12">
    <location>
        <begin position="81"/>
        <end position="83"/>
    </location>
    <ligand>
        <name>L-histidine</name>
        <dbReference type="ChEBI" id="CHEBI:57595"/>
    </ligand>
</feature>
<keyword evidence="8 11" id="KW-0648">Protein biosynthesis</keyword>
<evidence type="ECO:0000256" key="7">
    <source>
        <dbReference type="ARBA" id="ARBA00022840"/>
    </source>
</evidence>
<name>A0A135L2H1_9BACI</name>
<proteinExistence type="inferred from homology"/>
<dbReference type="GO" id="GO:0140096">
    <property type="term" value="F:catalytic activity, acting on a protein"/>
    <property type="evidence" value="ECO:0007669"/>
    <property type="project" value="UniProtKB-ARBA"/>
</dbReference>
<dbReference type="NCBIfam" id="TIGR00442">
    <property type="entry name" value="hisS"/>
    <property type="match status" value="1"/>
</dbReference>
<comment type="similarity">
    <text evidence="2 11">Belongs to the class-II aminoacyl-tRNA synthetase family.</text>
</comment>
<keyword evidence="15" id="KW-1185">Reference proteome</keyword>
<feature type="domain" description="Aminoacyl-transfer RNA synthetases class-II family profile" evidence="13">
    <location>
        <begin position="1"/>
        <end position="314"/>
    </location>
</feature>
<dbReference type="CDD" id="cd00773">
    <property type="entry name" value="HisRS-like_core"/>
    <property type="match status" value="1"/>
</dbReference>
<organism evidence="14 15">
    <name type="scientific">Tepidibacillus decaturensis</name>
    <dbReference type="NCBI Taxonomy" id="1413211"/>
    <lineage>
        <taxon>Bacteria</taxon>
        <taxon>Bacillati</taxon>
        <taxon>Bacillota</taxon>
        <taxon>Bacilli</taxon>
        <taxon>Bacillales</taxon>
        <taxon>Bacillaceae</taxon>
        <taxon>Tepidibacillus</taxon>
    </lineage>
</organism>
<dbReference type="FunFam" id="3.30.930.10:FF:000005">
    <property type="entry name" value="Histidine--tRNA ligase"/>
    <property type="match status" value="1"/>
</dbReference>
<dbReference type="PIRSF" id="PIRSF001549">
    <property type="entry name" value="His-tRNA_synth"/>
    <property type="match status" value="1"/>
</dbReference>
<dbReference type="InterPro" id="IPR045864">
    <property type="entry name" value="aa-tRNA-synth_II/BPL/LPL"/>
</dbReference>
<dbReference type="HAMAP" id="MF_00127">
    <property type="entry name" value="His_tRNA_synth"/>
    <property type="match status" value="1"/>
</dbReference>
<feature type="binding site" evidence="12">
    <location>
        <position position="126"/>
    </location>
    <ligand>
        <name>L-histidine</name>
        <dbReference type="ChEBI" id="CHEBI:57595"/>
    </ligand>
</feature>
<dbReference type="SUPFAM" id="SSF55681">
    <property type="entry name" value="Class II aaRS and biotin synthetases"/>
    <property type="match status" value="1"/>
</dbReference>
<dbReference type="GO" id="GO:0004821">
    <property type="term" value="F:histidine-tRNA ligase activity"/>
    <property type="evidence" value="ECO:0007669"/>
    <property type="project" value="UniProtKB-UniRule"/>
</dbReference>
<feature type="binding site" evidence="12">
    <location>
        <begin position="261"/>
        <end position="262"/>
    </location>
    <ligand>
        <name>L-histidine</name>
        <dbReference type="ChEBI" id="CHEBI:57595"/>
    </ligand>
</feature>
<keyword evidence="5 11" id="KW-0436">Ligase</keyword>
<evidence type="ECO:0000256" key="1">
    <source>
        <dbReference type="ARBA" id="ARBA00004496"/>
    </source>
</evidence>
<dbReference type="InterPro" id="IPR041715">
    <property type="entry name" value="HisRS-like_core"/>
</dbReference>
<dbReference type="EC" id="6.1.1.21" evidence="11"/>
<sequence length="422" mass="48092">MKFHVPRGTADVLPGETELWTYVEQKSKDIYKRYNYKEIKTPIFEHTELFQRGVGETTDIVEKEMYTFKDRGDRSLTLRPEGTASVVRSFVENKLFANPDPTKLYYIGPMFRYERPQSGRTRQFTQIGVEVLGSSDPSIDAEVISMAMRQFEEMGLNELRLEINSVGCSVCRPVYREKLVNHLHGVEDHLCKDCQSRIDRNPMRVLDCKNETCKAVTEDAPTIDQYLCEDCRIHHHKVKEYLDQMGIQYVENPRLVRGLDYYTQTAFEIMSEGIGAVGTLCGGGRYNRLVAEIGGDDVPGIGYAFSMERITLALKSKEVALDLDQGIDVYLVTLGENVQAVSMKILDELREKGISAEKDYLNRKMKAQMKAADRLQAKLVLILGDDELNQNKIVVRNMKTGDQEEVSLSTIVEIVKSKLKEE</sequence>
<dbReference type="GO" id="GO:0016740">
    <property type="term" value="F:transferase activity"/>
    <property type="evidence" value="ECO:0007669"/>
    <property type="project" value="UniProtKB-ARBA"/>
</dbReference>
<dbReference type="RefSeq" id="WP_068723209.1">
    <property type="nucleotide sequence ID" value="NZ_LSKU01000001.1"/>
</dbReference>
<evidence type="ECO:0000256" key="6">
    <source>
        <dbReference type="ARBA" id="ARBA00022741"/>
    </source>
</evidence>
<comment type="subunit">
    <text evidence="3 11">Homodimer.</text>
</comment>
<dbReference type="EMBL" id="LSKU01000001">
    <property type="protein sequence ID" value="KXG43117.1"/>
    <property type="molecule type" value="Genomic_DNA"/>
</dbReference>
<dbReference type="GO" id="GO:0005524">
    <property type="term" value="F:ATP binding"/>
    <property type="evidence" value="ECO:0007669"/>
    <property type="project" value="UniProtKB-UniRule"/>
</dbReference>
<evidence type="ECO:0000256" key="10">
    <source>
        <dbReference type="ARBA" id="ARBA00047639"/>
    </source>
</evidence>
<feature type="binding site" evidence="12">
    <location>
        <position position="112"/>
    </location>
    <ligand>
        <name>L-histidine</name>
        <dbReference type="ChEBI" id="CHEBI:57595"/>
    </ligand>
</feature>
<dbReference type="Pfam" id="PF03129">
    <property type="entry name" value="HGTP_anticodon"/>
    <property type="match status" value="1"/>
</dbReference>
<evidence type="ECO:0000256" key="11">
    <source>
        <dbReference type="HAMAP-Rule" id="MF_00127"/>
    </source>
</evidence>
<dbReference type="PANTHER" id="PTHR43707">
    <property type="entry name" value="HISTIDYL-TRNA SYNTHETASE"/>
    <property type="match status" value="1"/>
</dbReference>
<dbReference type="InterPro" id="IPR033656">
    <property type="entry name" value="HisRS_anticodon"/>
</dbReference>
<evidence type="ECO:0000313" key="14">
    <source>
        <dbReference type="EMBL" id="KXG43117.1"/>
    </source>
</evidence>
<dbReference type="Gene3D" id="3.30.930.10">
    <property type="entry name" value="Bira Bifunctional Protein, Domain 2"/>
    <property type="match status" value="1"/>
</dbReference>
<evidence type="ECO:0000256" key="4">
    <source>
        <dbReference type="ARBA" id="ARBA00022490"/>
    </source>
</evidence>
<comment type="subcellular location">
    <subcellularLocation>
        <location evidence="1 11">Cytoplasm</location>
    </subcellularLocation>
</comment>
<evidence type="ECO:0000256" key="12">
    <source>
        <dbReference type="PIRSR" id="PIRSR001549-1"/>
    </source>
</evidence>
<dbReference type="GO" id="GO:0006427">
    <property type="term" value="P:histidyl-tRNA aminoacylation"/>
    <property type="evidence" value="ECO:0007669"/>
    <property type="project" value="UniProtKB-UniRule"/>
</dbReference>
<dbReference type="InterPro" id="IPR004516">
    <property type="entry name" value="HisRS/HisZ"/>
</dbReference>
<evidence type="ECO:0000256" key="8">
    <source>
        <dbReference type="ARBA" id="ARBA00022917"/>
    </source>
</evidence>
<dbReference type="STRING" id="1413211.U473_03070"/>
<evidence type="ECO:0000256" key="9">
    <source>
        <dbReference type="ARBA" id="ARBA00023146"/>
    </source>
</evidence>